<organism evidence="2">
    <name type="scientific">Caulobacter sp. 73W</name>
    <dbReference type="NCBI Taxonomy" id="3161137"/>
    <lineage>
        <taxon>Bacteria</taxon>
        <taxon>Pseudomonadati</taxon>
        <taxon>Pseudomonadota</taxon>
        <taxon>Alphaproteobacteria</taxon>
        <taxon>Caulobacterales</taxon>
        <taxon>Caulobacteraceae</taxon>
        <taxon>Caulobacter</taxon>
    </lineage>
</organism>
<feature type="signal peptide" evidence="1">
    <location>
        <begin position="1"/>
        <end position="21"/>
    </location>
</feature>
<dbReference type="Pfam" id="PF14100">
    <property type="entry name" value="DUF6807"/>
    <property type="match status" value="1"/>
</dbReference>
<gene>
    <name evidence="2" type="ORF">ABOZ73_01080</name>
</gene>
<dbReference type="InterPro" id="IPR029475">
    <property type="entry name" value="DUF6807"/>
</dbReference>
<feature type="chain" id="PRO_5044325122" evidence="1">
    <location>
        <begin position="22"/>
        <end position="286"/>
    </location>
</feature>
<reference evidence="2" key="1">
    <citation type="submission" date="2024-06" db="EMBL/GenBank/DDBJ databases">
        <title>Caulobacter inopinatus, sp. nov.</title>
        <authorList>
            <person name="Donachie S.P."/>
        </authorList>
    </citation>
    <scope>NUCLEOTIDE SEQUENCE</scope>
    <source>
        <strain evidence="2">73W</strain>
    </source>
</reference>
<name>A0AB39KTW2_9CAUL</name>
<keyword evidence="1" id="KW-0732">Signal</keyword>
<evidence type="ECO:0000313" key="2">
    <source>
        <dbReference type="EMBL" id="XDO97050.1"/>
    </source>
</evidence>
<evidence type="ECO:0000256" key="1">
    <source>
        <dbReference type="SAM" id="SignalP"/>
    </source>
</evidence>
<dbReference type="EMBL" id="CP158375">
    <property type="protein sequence ID" value="XDO97050.1"/>
    <property type="molecule type" value="Genomic_DNA"/>
</dbReference>
<dbReference type="RefSeq" id="WP_369060008.1">
    <property type="nucleotide sequence ID" value="NZ_CP158375.1"/>
</dbReference>
<protein>
    <submittedName>
        <fullName evidence="2">DUF6807 family protein</fullName>
    </submittedName>
</protein>
<accession>A0AB39KTW2</accession>
<dbReference type="AlphaFoldDB" id="A0AB39KTW2"/>
<sequence>MRALLPLAFAAAVVSTAPACAQIAATMADDGVTVTDSGKPVLFYRTKAADPADPGRLNFVHPLYAPDGKTVLTEEKPADHIHHRGVFWSWHQVLANGASVGDGWFMQGLGFRTTDRAFADGALTVKVDWLDAKGAVIANEVTRITAQKLAPEGARRIDFDTIITPAVDGFALGGSDDVKGYGGFSIRTVRPDALSFVSDGKAITPTNEAVEAGGVMALEWPKEAAYPAWTIHFGCKAQDKPITSWILRKSLSMQNCVFPGRQPFPLAKGQPLRLESSVVISPTGTK</sequence>
<proteinExistence type="predicted"/>